<keyword evidence="3" id="KW-1185">Reference proteome</keyword>
<dbReference type="EMBL" id="KI392446">
    <property type="protein sequence ID" value="ERN16371.1"/>
    <property type="molecule type" value="Genomic_DNA"/>
</dbReference>
<evidence type="ECO:0000313" key="2">
    <source>
        <dbReference type="EMBL" id="ERN16371.1"/>
    </source>
</evidence>
<dbReference type="HOGENOM" id="CLU_1878212_0_0_1"/>
<reference evidence="3" key="1">
    <citation type="journal article" date="2013" name="Science">
        <title>The Amborella genome and the evolution of flowering plants.</title>
        <authorList>
            <consortium name="Amborella Genome Project"/>
        </authorList>
    </citation>
    <scope>NUCLEOTIDE SEQUENCE [LARGE SCALE GENOMIC DNA]</scope>
</reference>
<sequence>MIFRANDGLVSTASLMVGIGVAMRIIDPCWSQASLELSWEHVAWRLENLSVSTQRDTEKAVSTSKFDADKLKIVHNHVQVLKSIIEDQEKQRLRVTQKQLYHCFQGCSYEARIMVLAVVSSMALVVLGGVGARLGG</sequence>
<evidence type="ECO:0000256" key="1">
    <source>
        <dbReference type="SAM" id="Phobius"/>
    </source>
</evidence>
<evidence type="ECO:0000313" key="3">
    <source>
        <dbReference type="Proteomes" id="UP000017836"/>
    </source>
</evidence>
<keyword evidence="1" id="KW-0472">Membrane</keyword>
<name>U5CSY2_AMBTC</name>
<keyword evidence="1" id="KW-0812">Transmembrane</keyword>
<proteinExistence type="predicted"/>
<organism evidence="2 3">
    <name type="scientific">Amborella trichopoda</name>
    <dbReference type="NCBI Taxonomy" id="13333"/>
    <lineage>
        <taxon>Eukaryota</taxon>
        <taxon>Viridiplantae</taxon>
        <taxon>Streptophyta</taxon>
        <taxon>Embryophyta</taxon>
        <taxon>Tracheophyta</taxon>
        <taxon>Spermatophyta</taxon>
        <taxon>Magnoliopsida</taxon>
        <taxon>Amborellales</taxon>
        <taxon>Amborellaceae</taxon>
        <taxon>Amborella</taxon>
    </lineage>
</organism>
<dbReference type="AlphaFoldDB" id="U5CSY2"/>
<dbReference type="GO" id="GO:0005381">
    <property type="term" value="F:iron ion transmembrane transporter activity"/>
    <property type="evidence" value="ECO:0000318"/>
    <property type="project" value="GO_Central"/>
</dbReference>
<protein>
    <submittedName>
        <fullName evidence="2">Uncharacterized protein</fullName>
    </submittedName>
</protein>
<dbReference type="GO" id="GO:0016020">
    <property type="term" value="C:membrane"/>
    <property type="evidence" value="ECO:0000318"/>
    <property type="project" value="GO_Central"/>
</dbReference>
<dbReference type="Proteomes" id="UP000017836">
    <property type="component" value="Unassembled WGS sequence"/>
</dbReference>
<dbReference type="GO" id="GO:0005384">
    <property type="term" value="F:manganese ion transmembrane transporter activity"/>
    <property type="evidence" value="ECO:0000318"/>
    <property type="project" value="GO_Central"/>
</dbReference>
<feature type="transmembrane region" description="Helical" evidence="1">
    <location>
        <begin position="113"/>
        <end position="134"/>
    </location>
</feature>
<dbReference type="Gramene" id="ERN16371">
    <property type="protein sequence ID" value="ERN16371"/>
    <property type="gene ID" value="AMTR_s00052p00070330"/>
</dbReference>
<gene>
    <name evidence="2" type="ORF">AMTR_s00052p00070330</name>
</gene>
<dbReference type="GO" id="GO:0030026">
    <property type="term" value="P:intracellular manganese ion homeostasis"/>
    <property type="evidence" value="ECO:0000318"/>
    <property type="project" value="GO_Central"/>
</dbReference>
<accession>U5CSY2</accession>
<keyword evidence="1" id="KW-1133">Transmembrane helix</keyword>